<evidence type="ECO:0000259" key="10">
    <source>
        <dbReference type="PROSITE" id="PS50253"/>
    </source>
</evidence>
<comment type="subcellular location">
    <subcellularLocation>
        <location evidence="1">Membrane</location>
        <topology evidence="1">Multi-pass membrane protein</topology>
    </subcellularLocation>
</comment>
<evidence type="ECO:0000256" key="8">
    <source>
        <dbReference type="RuleBase" id="RU003375"/>
    </source>
</evidence>
<dbReference type="PANTHER" id="PTHR11403:SF7">
    <property type="entry name" value="CYTOCHROME C OXIDASE SUBUNIT 3"/>
    <property type="match status" value="1"/>
</dbReference>
<dbReference type="PANTHER" id="PTHR11403">
    <property type="entry name" value="CYTOCHROME C OXIDASE SUBUNIT III"/>
    <property type="match status" value="1"/>
</dbReference>
<feature type="transmembrane region" description="Helical" evidence="9">
    <location>
        <begin position="50"/>
        <end position="68"/>
    </location>
</feature>
<geneLocation type="mitochondrion" evidence="11"/>
<dbReference type="GeneID" id="54116283"/>
<feature type="transmembrane region" description="Helical" evidence="9">
    <location>
        <begin position="24"/>
        <end position="43"/>
    </location>
</feature>
<comment type="function">
    <text evidence="8">Component of the cytochrome c oxidase, the last enzyme in the mitochondrial electron transport chain which drives oxidative phosphorylation. The respiratory chain contains 3 multisubunit complexes succinate dehydrogenase (complex II, CII), ubiquinol-cytochrome c oxidoreductase (cytochrome b-c1 complex, complex III, CIII) and cytochrome c oxidase (complex IV, CIV), that cooperate to transfer electrons derived from NADH and succinate to molecular oxygen, creating an electrochemical gradient over the inner membrane that drives transmembrane transport and the ATP synthase. Cytochrome c oxidase is the component of the respiratory chain that catalyzes the reduction of oxygen to water. Electrons originating from reduced cytochrome c in the intermembrane space (IMS) are transferred via the dinuclear copper A center (CU(A)) of subunit 2 and heme A of subunit 1 to the active site in subunit 1, a binuclear center (BNC) formed by heme A3 and copper B (CU(B)). The BNC reduces molecular oxygen to 2 water molecules using 4 electrons from cytochrome c in the IMS and 4 protons from the mitochondrial matrix.</text>
</comment>
<dbReference type="PROSITE" id="PS50253">
    <property type="entry name" value="COX3"/>
    <property type="match status" value="1"/>
</dbReference>
<evidence type="ECO:0000256" key="3">
    <source>
        <dbReference type="ARBA" id="ARBA00015944"/>
    </source>
</evidence>
<dbReference type="SUPFAM" id="SSF81452">
    <property type="entry name" value="Cytochrome c oxidase subunit III-like"/>
    <property type="match status" value="1"/>
</dbReference>
<dbReference type="Pfam" id="PF00510">
    <property type="entry name" value="COX3"/>
    <property type="match status" value="1"/>
</dbReference>
<dbReference type="Gene3D" id="1.10.287.70">
    <property type="match status" value="1"/>
</dbReference>
<evidence type="ECO:0000256" key="9">
    <source>
        <dbReference type="SAM" id="Phobius"/>
    </source>
</evidence>
<dbReference type="InterPro" id="IPR033945">
    <property type="entry name" value="Cyt_c_oxase_su3_dom"/>
</dbReference>
<evidence type="ECO:0000256" key="2">
    <source>
        <dbReference type="ARBA" id="ARBA00010581"/>
    </source>
</evidence>
<organism evidence="11">
    <name type="scientific">Jenufa minuta</name>
    <name type="common">Green alga</name>
    <dbReference type="NCBI Taxonomy" id="993092"/>
    <lineage>
        <taxon>Eukaryota</taxon>
        <taxon>Viridiplantae</taxon>
        <taxon>Chlorophyta</taxon>
        <taxon>core chlorophytes</taxon>
        <taxon>Chlorophyceae</taxon>
        <taxon>Jenufa</taxon>
    </lineage>
</organism>
<evidence type="ECO:0000313" key="11">
    <source>
        <dbReference type="EMBL" id="QII41632.1"/>
    </source>
</evidence>
<dbReference type="GO" id="GO:0045277">
    <property type="term" value="C:respiratory chain complex IV"/>
    <property type="evidence" value="ECO:0007669"/>
    <property type="project" value="UniProtKB-ARBA"/>
</dbReference>
<dbReference type="InterPro" id="IPR024791">
    <property type="entry name" value="Cyt_c/ubiquinol_Oxase_su3"/>
</dbReference>
<feature type="transmembrane region" description="Helical" evidence="9">
    <location>
        <begin position="209"/>
        <end position="234"/>
    </location>
</feature>
<keyword evidence="6 9" id="KW-1133">Transmembrane helix</keyword>
<protein>
    <recommendedName>
        <fullName evidence="3 8">Cytochrome c oxidase subunit 3</fullName>
    </recommendedName>
</protein>
<evidence type="ECO:0000256" key="5">
    <source>
        <dbReference type="ARBA" id="ARBA00022967"/>
    </source>
</evidence>
<dbReference type="GO" id="GO:0006123">
    <property type="term" value="P:mitochondrial electron transport, cytochrome c to oxygen"/>
    <property type="evidence" value="ECO:0007669"/>
    <property type="project" value="TreeGrafter"/>
</dbReference>
<keyword evidence="7 9" id="KW-0472">Membrane</keyword>
<feature type="transmembrane region" description="Helical" evidence="9">
    <location>
        <begin position="88"/>
        <end position="111"/>
    </location>
</feature>
<dbReference type="GO" id="GO:0004129">
    <property type="term" value="F:cytochrome-c oxidase activity"/>
    <property type="evidence" value="ECO:0007669"/>
    <property type="project" value="InterPro"/>
</dbReference>
<dbReference type="AlphaFoldDB" id="A0A6G7ITU6"/>
<feature type="transmembrane region" description="Helical" evidence="9">
    <location>
        <begin position="246"/>
        <end position="268"/>
    </location>
</feature>
<dbReference type="Gene3D" id="1.20.120.80">
    <property type="entry name" value="Cytochrome c oxidase, subunit III, four-helix bundle"/>
    <property type="match status" value="1"/>
</dbReference>
<accession>A0A6G7ITU6</accession>
<keyword evidence="4 8" id="KW-0812">Transmembrane</keyword>
<keyword evidence="8 11" id="KW-0496">Mitochondrion</keyword>
<name>A0A6G7ITU6_JENMI</name>
<dbReference type="InterPro" id="IPR013833">
    <property type="entry name" value="Cyt_c_oxidase_su3_a-hlx"/>
</dbReference>
<dbReference type="FunFam" id="1.10.287.70:FF:000082">
    <property type="entry name" value="Cytochrome c oxidase subunit 3"/>
    <property type="match status" value="1"/>
</dbReference>
<evidence type="ECO:0000256" key="6">
    <source>
        <dbReference type="ARBA" id="ARBA00022989"/>
    </source>
</evidence>
<evidence type="ECO:0000256" key="1">
    <source>
        <dbReference type="ARBA" id="ARBA00004141"/>
    </source>
</evidence>
<sequence length="299" mass="34489">MSKQSYSTINRASHPYHLVDPSPWPLAMSLSVLVMALGFVCYFHGYNKASWLLIYGFLSVFYIMYVWWRDISRESLNAHHSTRVQTGLTYGMMIFIVTEAMFFVGLLWSFLHSAFTPTIQISQTWPPEGIVPIDWARRPALNSALLATSYFTANLSLYSIQMKNDIKQCRTYLGLTILLGILFTFYQYLEYNDSSFTMSDSVYGANFFLATGFHGFHVIVGFLFLTVCFLQLPITTRTHSLGLQLAVLYWHFVDIVWIAIYGLIYLWGNVQTLRPTEFAVDNMDLYDILLDDTKASKRY</sequence>
<dbReference type="EMBL" id="MN933932">
    <property type="protein sequence ID" value="QII41632.1"/>
    <property type="molecule type" value="Genomic_DNA"/>
</dbReference>
<dbReference type="RefSeq" id="YP_009746621.1">
    <property type="nucleotide sequence ID" value="NC_046780.1"/>
</dbReference>
<gene>
    <name evidence="11" type="primary">cox3</name>
</gene>
<feature type="domain" description="Heme-copper oxidase subunit III family profile" evidence="10">
    <location>
        <begin position="12"/>
        <end position="269"/>
    </location>
</feature>
<dbReference type="InterPro" id="IPR035973">
    <property type="entry name" value="Cyt_c_oxidase_su3-like_sf"/>
</dbReference>
<keyword evidence="5" id="KW-1278">Translocase</keyword>
<evidence type="ECO:0000256" key="7">
    <source>
        <dbReference type="ARBA" id="ARBA00023136"/>
    </source>
</evidence>
<feature type="transmembrane region" description="Helical" evidence="9">
    <location>
        <begin position="171"/>
        <end position="189"/>
    </location>
</feature>
<dbReference type="InterPro" id="IPR000298">
    <property type="entry name" value="Cyt_c_oxidase-like_su3"/>
</dbReference>
<evidence type="ECO:0000256" key="4">
    <source>
        <dbReference type="ARBA" id="ARBA00022692"/>
    </source>
</evidence>
<proteinExistence type="inferred from homology"/>
<dbReference type="CDD" id="cd01665">
    <property type="entry name" value="Cyt_c_Oxidase_III"/>
    <property type="match status" value="1"/>
</dbReference>
<comment type="similarity">
    <text evidence="2 8">Belongs to the cytochrome c oxidase subunit 3 family.</text>
</comment>
<dbReference type="GO" id="GO:0005739">
    <property type="term" value="C:mitochondrion"/>
    <property type="evidence" value="ECO:0007669"/>
    <property type="project" value="TreeGrafter"/>
</dbReference>
<reference evidence="11" key="1">
    <citation type="submission" date="2020-01" db="EMBL/GenBank/DDBJ databases">
        <title>Complete mitogenomes of the chlorophycean green algae Jenufa minuta and Jenufa perforata.</title>
        <authorList>
            <person name="Turmel M."/>
            <person name="Otis C."/>
            <person name="Vincent A."/>
            <person name="Lemieux C."/>
        </authorList>
    </citation>
    <scope>NUCLEOTIDE SEQUENCE</scope>
</reference>